<dbReference type="SUPFAM" id="SSF158472">
    <property type="entry name" value="HAMP domain-like"/>
    <property type="match status" value="1"/>
</dbReference>
<feature type="domain" description="Histidine kinase" evidence="16">
    <location>
        <begin position="362"/>
        <end position="471"/>
    </location>
</feature>
<dbReference type="PROSITE" id="PS50885">
    <property type="entry name" value="HAMP"/>
    <property type="match status" value="1"/>
</dbReference>
<sequence>MFKTKSIQKILQRSTLFILFVILLPLLLNILFYTRSILTYQHMIENINQINNVAIFVKDEFINIKDSSISQTSINNFKLKNDLKNIQAKLNKIKKKTDSKQEIKMLDMTLQAINMKQNSLNKITENTQNRQFVHSNKKSMRQTESIDQLLYNYLQEFVQLEIHLANKKSDTIIHSVALLTVFQLFLMIAILIFTNKNRRQMNKDIKKPIDELVQLTKQLSKGHLSYQTIPSGISELTDLTNNLNSITENIMTLINENAEKQQLLSKSEVKVLQAQITPHFLYNSLDAILALEEQGKHVQVKTTIYALSDYFRISLSHDKDWITVDKEIRHIKDYLTILKIRYGEMLDYSIDVSEDILNDTILKMILQPLVENAVYHGTKFVRRQGLVEIVGRKIEDAIIFTIKDNGIGMTESRLAQVQNELAKGIHTDFKKGYGLYNVNKRMLLYYNRKTQLTITSNYQTGTILTLRLPKI</sequence>
<dbReference type="SUPFAM" id="SSF55874">
    <property type="entry name" value="ATPase domain of HSP90 chaperone/DNA topoisomerase II/histidine kinase"/>
    <property type="match status" value="1"/>
</dbReference>
<evidence type="ECO:0000259" key="17">
    <source>
        <dbReference type="PROSITE" id="PS50885"/>
    </source>
</evidence>
<dbReference type="Pfam" id="PF06580">
    <property type="entry name" value="His_kinase"/>
    <property type="match status" value="1"/>
</dbReference>
<dbReference type="Proteomes" id="UP000269226">
    <property type="component" value="Chromosome"/>
</dbReference>
<feature type="domain" description="HAMP" evidence="17">
    <location>
        <begin position="203"/>
        <end position="255"/>
    </location>
</feature>
<dbReference type="PROSITE" id="PS50109">
    <property type="entry name" value="HIS_KIN"/>
    <property type="match status" value="1"/>
</dbReference>
<keyword evidence="8" id="KW-0547">Nucleotide-binding</keyword>
<evidence type="ECO:0000256" key="8">
    <source>
        <dbReference type="ARBA" id="ARBA00022741"/>
    </source>
</evidence>
<evidence type="ECO:0000256" key="10">
    <source>
        <dbReference type="ARBA" id="ARBA00022840"/>
    </source>
</evidence>
<dbReference type="InterPro" id="IPR010559">
    <property type="entry name" value="Sig_transdc_His_kin_internal"/>
</dbReference>
<keyword evidence="7 15" id="KW-0812">Transmembrane</keyword>
<evidence type="ECO:0000256" key="3">
    <source>
        <dbReference type="ARBA" id="ARBA00012438"/>
    </source>
</evidence>
<dbReference type="InterPro" id="IPR036890">
    <property type="entry name" value="HATPase_C_sf"/>
</dbReference>
<name>A0A2Z5Y0I8_9ENTE</name>
<evidence type="ECO:0000256" key="14">
    <source>
        <dbReference type="SAM" id="Coils"/>
    </source>
</evidence>
<keyword evidence="13 15" id="KW-0472">Membrane</keyword>
<evidence type="ECO:0000256" key="6">
    <source>
        <dbReference type="ARBA" id="ARBA00022679"/>
    </source>
</evidence>
<keyword evidence="5" id="KW-0597">Phosphoprotein</keyword>
<reference evidence="18 19" key="1">
    <citation type="submission" date="2018-01" db="EMBL/GenBank/DDBJ databases">
        <title>Whole genome sequence of Melissococcus plutonius DAT561.</title>
        <authorList>
            <person name="Okumura K."/>
            <person name="Takamatsu D."/>
            <person name="Okura M."/>
        </authorList>
    </citation>
    <scope>NUCLEOTIDE SEQUENCE [LARGE SCALE GENOMIC DNA]</scope>
    <source>
        <strain evidence="18 19">DAT561</strain>
    </source>
</reference>
<comment type="catalytic activity">
    <reaction evidence="1">
        <text>ATP + protein L-histidine = ADP + protein N-phospho-L-histidine.</text>
        <dbReference type="EC" id="2.7.13.3"/>
    </reaction>
</comment>
<proteinExistence type="predicted"/>
<dbReference type="PANTHER" id="PTHR34220">
    <property type="entry name" value="SENSOR HISTIDINE KINASE YPDA"/>
    <property type="match status" value="1"/>
</dbReference>
<dbReference type="AlphaFoldDB" id="A0A2Z5Y0I8"/>
<dbReference type="GO" id="GO:0000155">
    <property type="term" value="F:phosphorelay sensor kinase activity"/>
    <property type="evidence" value="ECO:0007669"/>
    <property type="project" value="InterPro"/>
</dbReference>
<feature type="transmembrane region" description="Helical" evidence="15">
    <location>
        <begin position="16"/>
        <end position="34"/>
    </location>
</feature>
<evidence type="ECO:0000256" key="9">
    <source>
        <dbReference type="ARBA" id="ARBA00022777"/>
    </source>
</evidence>
<evidence type="ECO:0000313" key="19">
    <source>
        <dbReference type="Proteomes" id="UP000269226"/>
    </source>
</evidence>
<dbReference type="InterPro" id="IPR005467">
    <property type="entry name" value="His_kinase_dom"/>
</dbReference>
<organism evidence="18 19">
    <name type="scientific">Melissococcus plutonius</name>
    <dbReference type="NCBI Taxonomy" id="33970"/>
    <lineage>
        <taxon>Bacteria</taxon>
        <taxon>Bacillati</taxon>
        <taxon>Bacillota</taxon>
        <taxon>Bacilli</taxon>
        <taxon>Lactobacillales</taxon>
        <taxon>Enterococcaceae</taxon>
        <taxon>Melissococcus</taxon>
    </lineage>
</organism>
<dbReference type="InterPro" id="IPR050640">
    <property type="entry name" value="Bact_2-comp_sensor_kinase"/>
</dbReference>
<keyword evidence="6" id="KW-0808">Transferase</keyword>
<dbReference type="InterPro" id="IPR003594">
    <property type="entry name" value="HATPase_dom"/>
</dbReference>
<dbReference type="GeneID" id="69060412"/>
<keyword evidence="11 15" id="KW-1133">Transmembrane helix</keyword>
<evidence type="ECO:0000256" key="11">
    <source>
        <dbReference type="ARBA" id="ARBA00022989"/>
    </source>
</evidence>
<keyword evidence="4" id="KW-1003">Cell membrane</keyword>
<keyword evidence="9 18" id="KW-0418">Kinase</keyword>
<dbReference type="RefSeq" id="WP_014372941.1">
    <property type="nucleotide sequence ID" value="NZ_AP018492.1"/>
</dbReference>
<dbReference type="PANTHER" id="PTHR34220:SF11">
    <property type="entry name" value="SENSOR PROTEIN KINASE HPTS"/>
    <property type="match status" value="1"/>
</dbReference>
<dbReference type="GO" id="GO:0005886">
    <property type="term" value="C:plasma membrane"/>
    <property type="evidence" value="ECO:0007669"/>
    <property type="project" value="UniProtKB-SubCell"/>
</dbReference>
<keyword evidence="12" id="KW-0902">Two-component regulatory system</keyword>
<evidence type="ECO:0000256" key="13">
    <source>
        <dbReference type="ARBA" id="ARBA00023136"/>
    </source>
</evidence>
<accession>A0A2Z5Y0I8</accession>
<evidence type="ECO:0000256" key="2">
    <source>
        <dbReference type="ARBA" id="ARBA00004651"/>
    </source>
</evidence>
<dbReference type="GO" id="GO:0005524">
    <property type="term" value="F:ATP binding"/>
    <property type="evidence" value="ECO:0007669"/>
    <property type="project" value="UniProtKB-KW"/>
</dbReference>
<evidence type="ECO:0000256" key="7">
    <source>
        <dbReference type="ARBA" id="ARBA00022692"/>
    </source>
</evidence>
<dbReference type="EMBL" id="AP018492">
    <property type="protein sequence ID" value="BBC60357.1"/>
    <property type="molecule type" value="Genomic_DNA"/>
</dbReference>
<feature type="transmembrane region" description="Helical" evidence="15">
    <location>
        <begin position="172"/>
        <end position="193"/>
    </location>
</feature>
<evidence type="ECO:0000256" key="1">
    <source>
        <dbReference type="ARBA" id="ARBA00000085"/>
    </source>
</evidence>
<gene>
    <name evidence="18" type="ORF">DAT561_0189</name>
</gene>
<evidence type="ECO:0000256" key="15">
    <source>
        <dbReference type="SAM" id="Phobius"/>
    </source>
</evidence>
<protein>
    <recommendedName>
        <fullName evidence="3">histidine kinase</fullName>
        <ecNumber evidence="3">2.7.13.3</ecNumber>
    </recommendedName>
</protein>
<evidence type="ECO:0000256" key="4">
    <source>
        <dbReference type="ARBA" id="ARBA00022475"/>
    </source>
</evidence>
<evidence type="ECO:0000313" key="18">
    <source>
        <dbReference type="EMBL" id="BBC60357.1"/>
    </source>
</evidence>
<dbReference type="Pfam" id="PF02518">
    <property type="entry name" value="HATPase_c"/>
    <property type="match status" value="1"/>
</dbReference>
<evidence type="ECO:0000259" key="16">
    <source>
        <dbReference type="PROSITE" id="PS50109"/>
    </source>
</evidence>
<dbReference type="EC" id="2.7.13.3" evidence="3"/>
<keyword evidence="14" id="KW-0175">Coiled coil</keyword>
<dbReference type="Gene3D" id="6.10.340.10">
    <property type="match status" value="1"/>
</dbReference>
<comment type="subcellular location">
    <subcellularLocation>
        <location evidence="2">Cell membrane</location>
        <topology evidence="2">Multi-pass membrane protein</topology>
    </subcellularLocation>
</comment>
<evidence type="ECO:0000256" key="5">
    <source>
        <dbReference type="ARBA" id="ARBA00022553"/>
    </source>
</evidence>
<dbReference type="Gene3D" id="3.30.565.10">
    <property type="entry name" value="Histidine kinase-like ATPase, C-terminal domain"/>
    <property type="match status" value="1"/>
</dbReference>
<feature type="coiled-coil region" evidence="14">
    <location>
        <begin position="236"/>
        <end position="263"/>
    </location>
</feature>
<dbReference type="InterPro" id="IPR003660">
    <property type="entry name" value="HAMP_dom"/>
</dbReference>
<keyword evidence="10" id="KW-0067">ATP-binding</keyword>
<evidence type="ECO:0000256" key="12">
    <source>
        <dbReference type="ARBA" id="ARBA00023012"/>
    </source>
</evidence>